<keyword evidence="7" id="KW-1185">Reference proteome</keyword>
<feature type="compositionally biased region" description="Basic and acidic residues" evidence="5">
    <location>
        <begin position="156"/>
        <end position="170"/>
    </location>
</feature>
<evidence type="ECO:0000256" key="4">
    <source>
        <dbReference type="ARBA" id="ARBA00038402"/>
    </source>
</evidence>
<organism evidence="6 7">
    <name type="scientific">Penicillium alfredii</name>
    <dbReference type="NCBI Taxonomy" id="1506179"/>
    <lineage>
        <taxon>Eukaryota</taxon>
        <taxon>Fungi</taxon>
        <taxon>Dikarya</taxon>
        <taxon>Ascomycota</taxon>
        <taxon>Pezizomycotina</taxon>
        <taxon>Eurotiomycetes</taxon>
        <taxon>Eurotiomycetidae</taxon>
        <taxon>Eurotiales</taxon>
        <taxon>Aspergillaceae</taxon>
        <taxon>Penicillium</taxon>
    </lineage>
</organism>
<evidence type="ECO:0000313" key="6">
    <source>
        <dbReference type="EMBL" id="KAJ5092531.1"/>
    </source>
</evidence>
<gene>
    <name evidence="6" type="ORF">NUU61_007401</name>
</gene>
<dbReference type="GO" id="GO:0046872">
    <property type="term" value="F:metal ion binding"/>
    <property type="evidence" value="ECO:0007669"/>
    <property type="project" value="UniProtKB-KW"/>
</dbReference>
<dbReference type="AlphaFoldDB" id="A0A9W9F300"/>
<evidence type="ECO:0008006" key="8">
    <source>
        <dbReference type="Google" id="ProtNLM"/>
    </source>
</evidence>
<evidence type="ECO:0000256" key="1">
    <source>
        <dbReference type="ARBA" id="ARBA00022694"/>
    </source>
</evidence>
<dbReference type="GeneID" id="81397095"/>
<sequence length="179" mass="20030">MAKAKGKKDAKHTQSHIRARLEYLQHAATYLHNAHRFQPGNDAEPRDLASAQLVPLSDDKAIEPTPAATQHTAKAPSANLSRAYISQMRGVSLKTQIRLPRALKRSFCKRCDTLLTPGVNCTHEIQNASHGGKKPWADVLVVRCLVCKAEKRFPQTEKRGKKLVDRRKESQPPIQLKKS</sequence>
<dbReference type="GO" id="GO:0008033">
    <property type="term" value="P:tRNA processing"/>
    <property type="evidence" value="ECO:0007669"/>
    <property type="project" value="UniProtKB-KW"/>
</dbReference>
<keyword evidence="1" id="KW-0819">tRNA processing</keyword>
<evidence type="ECO:0000313" key="7">
    <source>
        <dbReference type="Proteomes" id="UP001141434"/>
    </source>
</evidence>
<reference evidence="6" key="1">
    <citation type="submission" date="2022-11" db="EMBL/GenBank/DDBJ databases">
        <authorList>
            <person name="Petersen C."/>
        </authorList>
    </citation>
    <scope>NUCLEOTIDE SEQUENCE</scope>
    <source>
        <strain evidence="6">IBT 34128</strain>
    </source>
</reference>
<keyword evidence="2" id="KW-0479">Metal-binding</keyword>
<proteinExistence type="inferred from homology"/>
<evidence type="ECO:0000256" key="2">
    <source>
        <dbReference type="ARBA" id="ARBA00022723"/>
    </source>
</evidence>
<dbReference type="PANTHER" id="PTHR14742">
    <property type="entry name" value="RIBONUCLEASE P SUBUNIT P21"/>
    <property type="match status" value="1"/>
</dbReference>
<keyword evidence="3" id="KW-0862">Zinc</keyword>
<dbReference type="InterPro" id="IPR007175">
    <property type="entry name" value="Rpr2/Snm1/Rpp21"/>
</dbReference>
<name>A0A9W9F300_9EURO</name>
<evidence type="ECO:0000256" key="3">
    <source>
        <dbReference type="ARBA" id="ARBA00022833"/>
    </source>
</evidence>
<dbReference type="RefSeq" id="XP_056510726.1">
    <property type="nucleotide sequence ID" value="XM_056657926.1"/>
</dbReference>
<dbReference type="Gene3D" id="6.20.50.20">
    <property type="match status" value="1"/>
</dbReference>
<comment type="similarity">
    <text evidence="4">Belongs to the eukaryotic/archaeal RNase P protein component 4 family.</text>
</comment>
<evidence type="ECO:0000256" key="5">
    <source>
        <dbReference type="SAM" id="MobiDB-lite"/>
    </source>
</evidence>
<dbReference type="Proteomes" id="UP001141434">
    <property type="component" value="Unassembled WGS sequence"/>
</dbReference>
<reference evidence="6" key="2">
    <citation type="journal article" date="2023" name="IMA Fungus">
        <title>Comparative genomic study of the Penicillium genus elucidates a diverse pangenome and 15 lateral gene transfer events.</title>
        <authorList>
            <person name="Petersen C."/>
            <person name="Sorensen T."/>
            <person name="Nielsen M.R."/>
            <person name="Sondergaard T.E."/>
            <person name="Sorensen J.L."/>
            <person name="Fitzpatrick D.A."/>
            <person name="Frisvad J.C."/>
            <person name="Nielsen K.L."/>
        </authorList>
    </citation>
    <scope>NUCLEOTIDE SEQUENCE</scope>
    <source>
        <strain evidence="6">IBT 34128</strain>
    </source>
</reference>
<protein>
    <recommendedName>
        <fullName evidence="8">Rpr2-domain-containing protein</fullName>
    </recommendedName>
</protein>
<comment type="caution">
    <text evidence="6">The sequence shown here is derived from an EMBL/GenBank/DDBJ whole genome shotgun (WGS) entry which is preliminary data.</text>
</comment>
<dbReference type="GO" id="GO:0005655">
    <property type="term" value="C:nucleolar ribonuclease P complex"/>
    <property type="evidence" value="ECO:0007669"/>
    <property type="project" value="TreeGrafter"/>
</dbReference>
<dbReference type="OrthoDB" id="128536at2759"/>
<dbReference type="Pfam" id="PF04032">
    <property type="entry name" value="Rpr2"/>
    <property type="match status" value="1"/>
</dbReference>
<accession>A0A9W9F300</accession>
<feature type="region of interest" description="Disordered" evidence="5">
    <location>
        <begin position="156"/>
        <end position="179"/>
    </location>
</feature>
<dbReference type="EMBL" id="JAPMSZ010000009">
    <property type="protein sequence ID" value="KAJ5092531.1"/>
    <property type="molecule type" value="Genomic_DNA"/>
</dbReference>
<dbReference type="PANTHER" id="PTHR14742:SF0">
    <property type="entry name" value="RIBONUCLEASE P PROTEIN SUBUNIT P21"/>
    <property type="match status" value="1"/>
</dbReference>